<dbReference type="GeneID" id="70243995"/>
<gene>
    <name evidence="6" type="ORF">BGW36DRAFT_355994</name>
</gene>
<dbReference type="InterPro" id="IPR030378">
    <property type="entry name" value="G_CP_dom"/>
</dbReference>
<feature type="domain" description="CP-type G" evidence="5">
    <location>
        <begin position="30"/>
        <end position="202"/>
    </location>
</feature>
<evidence type="ECO:0000256" key="3">
    <source>
        <dbReference type="PIRNR" id="PIRNR006230"/>
    </source>
</evidence>
<dbReference type="FunFam" id="1.10.1580.10:FF:000009">
    <property type="entry name" value="Mitochondrial GTPase 1"/>
    <property type="match status" value="1"/>
</dbReference>
<sequence>MASKFIPRNVFPLSESIPRSYFLGHHKAGLEKMKKKIDSVDYVIECRDVRIPVTSINPMFEEVLGGKRRLIVYTKRDLLNSNDNILRKNKERVRKLDSKAAAVFFTTSTFSHSGKPILEQLKSDARATNNLGTCQVMVVGMPNVGKSTLINTLRNEGVHKAKAAQTGAQPGITRKMGTPIKILDRPNGSSVYILDTPGVFVPYIPDAERMLKLALCGCVKDTIIAPVTLADYLLYHINQNKPDVYEKWCEPTNDVNLLLDRFAHQTGLLGKGGIPNIDQAALNLVQKWRAGELGGFFLDDIRAELKKERDTQNALGIGLYKNKTPANKRKNARDAQTT</sequence>
<dbReference type="Pfam" id="PF01926">
    <property type="entry name" value="MMR_HSR1"/>
    <property type="match status" value="1"/>
</dbReference>
<dbReference type="SUPFAM" id="SSF52540">
    <property type="entry name" value="P-loop containing nucleoside triphosphate hydrolases"/>
    <property type="match status" value="1"/>
</dbReference>
<dbReference type="PIRSF" id="PIRSF006230">
    <property type="entry name" value="MG442"/>
    <property type="match status" value="1"/>
</dbReference>
<comment type="similarity">
    <text evidence="3">Belongs to the TRAFAC class YlqF/YawG GTPase family. MTG1 subfamily.</text>
</comment>
<evidence type="ECO:0000256" key="1">
    <source>
        <dbReference type="ARBA" id="ARBA00022741"/>
    </source>
</evidence>
<evidence type="ECO:0000256" key="2">
    <source>
        <dbReference type="ARBA" id="ARBA00023134"/>
    </source>
</evidence>
<protein>
    <recommendedName>
        <fullName evidence="3">Mitochondrial GTPase 1</fullName>
    </recommendedName>
</protein>
<dbReference type="GO" id="GO:0005743">
    <property type="term" value="C:mitochondrial inner membrane"/>
    <property type="evidence" value="ECO:0007669"/>
    <property type="project" value="UniProtKB-SubCell"/>
</dbReference>
<evidence type="ECO:0000313" key="7">
    <source>
        <dbReference type="Proteomes" id="UP001201262"/>
    </source>
</evidence>
<organism evidence="6 7">
    <name type="scientific">Talaromyces proteolyticus</name>
    <dbReference type="NCBI Taxonomy" id="1131652"/>
    <lineage>
        <taxon>Eukaryota</taxon>
        <taxon>Fungi</taxon>
        <taxon>Dikarya</taxon>
        <taxon>Ascomycota</taxon>
        <taxon>Pezizomycotina</taxon>
        <taxon>Eurotiomycetes</taxon>
        <taxon>Eurotiomycetidae</taxon>
        <taxon>Eurotiales</taxon>
        <taxon>Trichocomaceae</taxon>
        <taxon>Talaromyces</taxon>
        <taxon>Talaromyces sect. Bacilispori</taxon>
    </lineage>
</organism>
<dbReference type="RefSeq" id="XP_046075219.1">
    <property type="nucleotide sequence ID" value="XM_046213708.1"/>
</dbReference>
<dbReference type="GO" id="GO:0005525">
    <property type="term" value="F:GTP binding"/>
    <property type="evidence" value="ECO:0007669"/>
    <property type="project" value="UniProtKB-KW"/>
</dbReference>
<feature type="binding site" evidence="4">
    <location>
        <position position="198"/>
    </location>
    <ligand>
        <name>GTP</name>
        <dbReference type="ChEBI" id="CHEBI:37565"/>
    </ligand>
</feature>
<dbReference type="Gene3D" id="3.40.50.300">
    <property type="entry name" value="P-loop containing nucleotide triphosphate hydrolases"/>
    <property type="match status" value="1"/>
</dbReference>
<keyword evidence="2 3" id="KW-0342">GTP-binding</keyword>
<dbReference type="AlphaFoldDB" id="A0AAD4Q3J5"/>
<comment type="caution">
    <text evidence="6">The sequence shown here is derived from an EMBL/GenBank/DDBJ whole genome shotgun (WGS) entry which is preliminary data.</text>
</comment>
<comment type="subcellular location">
    <subcellularLocation>
        <location evidence="3">Mitochondrion inner membrane</location>
        <topology evidence="3">Peripheral membrane protein</topology>
    </subcellularLocation>
</comment>
<dbReference type="PANTHER" id="PTHR45782">
    <property type="entry name" value="MITOCHONDRIAL RIBOSOME-ASSOCIATED GTPASE 1"/>
    <property type="match status" value="1"/>
</dbReference>
<comment type="function">
    <text evidence="3">Mitochondrial GTPase involved in assembly of the large ribosomal subunit. Plays a role in expression of the mitochondrial translational machinery.</text>
</comment>
<dbReference type="InterPro" id="IPR023179">
    <property type="entry name" value="GTP-bd_ortho_bundle_sf"/>
</dbReference>
<name>A0AAD4Q3J5_9EURO</name>
<keyword evidence="3" id="KW-0496">Mitochondrion</keyword>
<dbReference type="Gene3D" id="1.10.1580.10">
    <property type="match status" value="1"/>
</dbReference>
<dbReference type="CDD" id="cd01856">
    <property type="entry name" value="YlqF"/>
    <property type="match status" value="1"/>
</dbReference>
<dbReference type="PANTHER" id="PTHR45782:SF4">
    <property type="entry name" value="MITOCHONDRIAL RIBOSOME-ASSOCIATED GTPASE 1"/>
    <property type="match status" value="1"/>
</dbReference>
<keyword evidence="1 3" id="KW-0547">Nucleotide-binding</keyword>
<dbReference type="GO" id="GO:0003924">
    <property type="term" value="F:GTPase activity"/>
    <property type="evidence" value="ECO:0007669"/>
    <property type="project" value="TreeGrafter"/>
</dbReference>
<dbReference type="PROSITE" id="PS51721">
    <property type="entry name" value="G_CP"/>
    <property type="match status" value="1"/>
</dbReference>
<keyword evidence="7" id="KW-1185">Reference proteome</keyword>
<dbReference type="InterPro" id="IPR016478">
    <property type="entry name" value="GTPase_MTG1"/>
</dbReference>
<proteinExistence type="inferred from homology"/>
<reference evidence="6" key="1">
    <citation type="submission" date="2021-12" db="EMBL/GenBank/DDBJ databases">
        <title>Convergent genome expansion in fungi linked to evolution of root-endophyte symbiosis.</title>
        <authorList>
            <consortium name="DOE Joint Genome Institute"/>
            <person name="Ke Y.-H."/>
            <person name="Bonito G."/>
            <person name="Liao H.-L."/>
            <person name="Looney B."/>
            <person name="Rojas-Flechas A."/>
            <person name="Nash J."/>
            <person name="Hameed K."/>
            <person name="Schadt C."/>
            <person name="Martin F."/>
            <person name="Crous P.W."/>
            <person name="Miettinen O."/>
            <person name="Magnuson J.K."/>
            <person name="Labbe J."/>
            <person name="Jacobson D."/>
            <person name="Doktycz M.J."/>
            <person name="Veneault-Fourrey C."/>
            <person name="Kuo A."/>
            <person name="Mondo S."/>
            <person name="Calhoun S."/>
            <person name="Riley R."/>
            <person name="Ohm R."/>
            <person name="LaButti K."/>
            <person name="Andreopoulos B."/>
            <person name="Pangilinan J."/>
            <person name="Nolan M."/>
            <person name="Tritt A."/>
            <person name="Clum A."/>
            <person name="Lipzen A."/>
            <person name="Daum C."/>
            <person name="Barry K."/>
            <person name="Grigoriev I.V."/>
            <person name="Vilgalys R."/>
        </authorList>
    </citation>
    <scope>NUCLEOTIDE SEQUENCE</scope>
    <source>
        <strain evidence="6">PMI_201</strain>
    </source>
</reference>
<evidence type="ECO:0000256" key="4">
    <source>
        <dbReference type="PIRSR" id="PIRSR006230-1"/>
    </source>
</evidence>
<evidence type="ECO:0000259" key="5">
    <source>
        <dbReference type="PROSITE" id="PS51721"/>
    </source>
</evidence>
<feature type="binding site" evidence="4">
    <location>
        <begin position="143"/>
        <end position="148"/>
    </location>
    <ligand>
        <name>GTP</name>
        <dbReference type="ChEBI" id="CHEBI:37565"/>
    </ligand>
</feature>
<dbReference type="Proteomes" id="UP001201262">
    <property type="component" value="Unassembled WGS sequence"/>
</dbReference>
<dbReference type="InterPro" id="IPR027417">
    <property type="entry name" value="P-loop_NTPase"/>
</dbReference>
<dbReference type="EMBL" id="JAJTJA010000003">
    <property type="protein sequence ID" value="KAH8701843.1"/>
    <property type="molecule type" value="Genomic_DNA"/>
</dbReference>
<accession>A0AAD4Q3J5</accession>
<dbReference type="GO" id="GO:0032543">
    <property type="term" value="P:mitochondrial translation"/>
    <property type="evidence" value="ECO:0007669"/>
    <property type="project" value="TreeGrafter"/>
</dbReference>
<dbReference type="InterPro" id="IPR006073">
    <property type="entry name" value="GTP-bd"/>
</dbReference>
<evidence type="ECO:0000313" key="6">
    <source>
        <dbReference type="EMBL" id="KAH8701843.1"/>
    </source>
</evidence>